<dbReference type="EMBL" id="RCMG01002831">
    <property type="protein sequence ID" value="KAG2805969.1"/>
    <property type="molecule type" value="Genomic_DNA"/>
</dbReference>
<evidence type="ECO:0000313" key="2">
    <source>
        <dbReference type="EMBL" id="KAG2873970.1"/>
    </source>
</evidence>
<reference evidence="5 6" key="1">
    <citation type="submission" date="2018-01" db="EMBL/GenBank/DDBJ databases">
        <title>Draft genome of the strawberry crown rot pathogen Phytophthora cactorum.</title>
        <authorList>
            <person name="Armitage A.D."/>
            <person name="Lysoe E."/>
            <person name="Nellist C.F."/>
            <person name="Harrison R.J."/>
            <person name="Brurberg M.B."/>
        </authorList>
    </citation>
    <scope>NUCLEOTIDE SEQUENCE [LARGE SCALE GENOMIC DNA]</scope>
    <source>
        <strain evidence="5 6">10300</strain>
    </source>
</reference>
<dbReference type="Proteomes" id="UP000760860">
    <property type="component" value="Unassembled WGS sequence"/>
</dbReference>
<proteinExistence type="predicted"/>
<dbReference type="EMBL" id="RCMV01003304">
    <property type="protein sequence ID" value="KAG3199306.1"/>
    <property type="molecule type" value="Genomic_DNA"/>
</dbReference>
<dbReference type="EMBL" id="MJFZ01001385">
    <property type="protein sequence ID" value="RAW22223.1"/>
    <property type="molecule type" value="Genomic_DNA"/>
</dbReference>
<dbReference type="EMBL" id="RCMK01002970">
    <property type="protein sequence ID" value="KAG2877369.1"/>
    <property type="molecule type" value="Genomic_DNA"/>
</dbReference>
<evidence type="ECO:0000313" key="1">
    <source>
        <dbReference type="EMBL" id="KAG2805969.1"/>
    </source>
</evidence>
<protein>
    <submittedName>
        <fullName evidence="5">Uncharacterized protein</fullName>
    </submittedName>
</protein>
<reference evidence="4" key="2">
    <citation type="submission" date="2018-05" db="EMBL/GenBank/DDBJ databases">
        <title>Effector identification in a new, highly contiguous assembly of the strawberry crown rot pathogen Phytophthora cactorum.</title>
        <authorList>
            <person name="Armitage A.D."/>
            <person name="Nellist C.F."/>
            <person name="Bates H."/>
            <person name="Vickerstaff R.J."/>
            <person name="Harrison R.J."/>
        </authorList>
    </citation>
    <scope>NUCLEOTIDE SEQUENCE</scope>
    <source>
        <strain evidence="1">15-7</strain>
        <strain evidence="2">4032</strain>
        <strain evidence="3">4040</strain>
        <strain evidence="4">P421</strain>
    </source>
</reference>
<dbReference type="Proteomes" id="UP000774804">
    <property type="component" value="Unassembled WGS sequence"/>
</dbReference>
<dbReference type="Proteomes" id="UP000251314">
    <property type="component" value="Unassembled WGS sequence"/>
</dbReference>
<evidence type="ECO:0000313" key="5">
    <source>
        <dbReference type="EMBL" id="RAW22223.1"/>
    </source>
</evidence>
<accession>A0A329RC67</accession>
<organism evidence="5 6">
    <name type="scientific">Phytophthora cactorum</name>
    <dbReference type="NCBI Taxonomy" id="29920"/>
    <lineage>
        <taxon>Eukaryota</taxon>
        <taxon>Sar</taxon>
        <taxon>Stramenopiles</taxon>
        <taxon>Oomycota</taxon>
        <taxon>Peronosporomycetes</taxon>
        <taxon>Peronosporales</taxon>
        <taxon>Peronosporaceae</taxon>
        <taxon>Phytophthora</taxon>
    </lineage>
</organism>
<dbReference type="VEuPathDB" id="FungiDB:PC110_g21335"/>
<comment type="caution">
    <text evidence="5">The sequence shown here is derived from an EMBL/GenBank/DDBJ whole genome shotgun (WGS) entry which is preliminary data.</text>
</comment>
<sequence>MRLGAEDSRAHGSISHRYEARLVRHHAVWNVSEEDRAGRPAIRHGTQPVDQVTSMPRDFVVAVTSATTRTRDRRDRESIIMSQDPLHEMANVTTPIHKTLGTIATIWTGAIAGRMLRMRGIVIVMPVDWASWRARPKSCVGACDVSRGRAGIVGILTGVIGRVAGDSPWAVSPKSSDVEGRVDT</sequence>
<dbReference type="AlphaFoldDB" id="A0A329RC67"/>
<evidence type="ECO:0000313" key="6">
    <source>
        <dbReference type="Proteomes" id="UP000251314"/>
    </source>
</evidence>
<name>A0A329RC67_9STRA</name>
<evidence type="ECO:0000313" key="3">
    <source>
        <dbReference type="EMBL" id="KAG2877369.1"/>
    </source>
</evidence>
<evidence type="ECO:0000313" key="4">
    <source>
        <dbReference type="EMBL" id="KAG3199306.1"/>
    </source>
</evidence>
<dbReference type="EMBL" id="RCMI01002988">
    <property type="protein sequence ID" value="KAG2873970.1"/>
    <property type="molecule type" value="Genomic_DNA"/>
</dbReference>
<gene>
    <name evidence="5" type="ORF">PC110_g21335</name>
    <name evidence="1" type="ORF">PC113_g24176</name>
    <name evidence="2" type="ORF">PC115_g24243</name>
    <name evidence="3" type="ORF">PC117_g27098</name>
    <name evidence="4" type="ORF">PC129_g24144</name>
</gene>
<keyword evidence="6" id="KW-1185">Reference proteome</keyword>
<dbReference type="OrthoDB" id="10587253at2759"/>
<dbReference type="Proteomes" id="UP000736787">
    <property type="component" value="Unassembled WGS sequence"/>
</dbReference>
<dbReference type="Proteomes" id="UP000735874">
    <property type="component" value="Unassembled WGS sequence"/>
</dbReference>